<dbReference type="InterPro" id="IPR029016">
    <property type="entry name" value="GAF-like_dom_sf"/>
</dbReference>
<feature type="transmembrane region" description="Helical" evidence="1">
    <location>
        <begin position="129"/>
        <end position="147"/>
    </location>
</feature>
<feature type="domain" description="GAF" evidence="2">
    <location>
        <begin position="361"/>
        <end position="512"/>
    </location>
</feature>
<sequence>MINRLRSILGIEIFETTDKEMMIHDRKAIFNFGVFYWIVRLFFYLFSSGLHLDVKNMPYNSVVFGGIFLFLIALKIFKKAFWMDAFLVFLMLTKALDFVLSPNSIQSMLVIVLTLFMLFYFVRDFVRLILPVGIFCSVLLVGILYNSANAHDVLFSTALVLILSVLAVFFGRDRYLNQHMNIKLTQKQETLMEELKSVNCNLNGELLKQSVHLMNIEEAEAKFRALTSAINAAIFLIDDEDNVTYSNHWLFNNHGVNYEHVQTINDFKKMFSEETYGRLKASYRATQKTSESTILREIPFVLPNGAQLWMNVKFTTVDTSGVLVTGFDVTERKKNEERIEKLSAVKDILIKLNPLMIQNMKMIDLFEYVLTHMMGHITHADLACILKLEGSKMKVLACKGYNQDKSETYQIELEQSFIYSVAKGDLTKPIIVNDIQEQFAGGFTNILENDMALPIQSSLCTPILVDGVLYGMINMDAFQNHVFSSEDMSIMGFLAEQLGYAIKTQRMLETRPQT</sequence>
<dbReference type="InterPro" id="IPR003018">
    <property type="entry name" value="GAF"/>
</dbReference>
<keyword evidence="1" id="KW-1133">Transmembrane helix</keyword>
<keyword evidence="1" id="KW-0812">Transmembrane</keyword>
<dbReference type="SUPFAM" id="SSF55781">
    <property type="entry name" value="GAF domain-like"/>
    <property type="match status" value="1"/>
</dbReference>
<evidence type="ECO:0000313" key="4">
    <source>
        <dbReference type="Proteomes" id="UP000614200"/>
    </source>
</evidence>
<feature type="transmembrane region" description="Helical" evidence="1">
    <location>
        <begin position="153"/>
        <end position="171"/>
    </location>
</feature>
<keyword evidence="4" id="KW-1185">Reference proteome</keyword>
<evidence type="ECO:0000256" key="1">
    <source>
        <dbReference type="SAM" id="Phobius"/>
    </source>
</evidence>
<dbReference type="SMART" id="SM00065">
    <property type="entry name" value="GAF"/>
    <property type="match status" value="1"/>
</dbReference>
<dbReference type="RefSeq" id="WP_194701142.1">
    <property type="nucleotide sequence ID" value="NZ_JADKNH010000004.1"/>
</dbReference>
<feature type="transmembrane region" description="Helical" evidence="1">
    <location>
        <begin position="28"/>
        <end position="46"/>
    </location>
</feature>
<gene>
    <name evidence="3" type="ORF">ISU02_07190</name>
</gene>
<protein>
    <submittedName>
        <fullName evidence="3">GAF domain-containing protein</fullName>
    </submittedName>
</protein>
<feature type="transmembrane region" description="Helical" evidence="1">
    <location>
        <begin position="58"/>
        <end position="74"/>
    </location>
</feature>
<feature type="transmembrane region" description="Helical" evidence="1">
    <location>
        <begin position="105"/>
        <end position="122"/>
    </location>
</feature>
<accession>A0ABR9ZS03</accession>
<evidence type="ECO:0000259" key="2">
    <source>
        <dbReference type="SMART" id="SM00065"/>
    </source>
</evidence>
<dbReference type="Proteomes" id="UP000614200">
    <property type="component" value="Unassembled WGS sequence"/>
</dbReference>
<evidence type="ECO:0000313" key="3">
    <source>
        <dbReference type="EMBL" id="MBF4692898.1"/>
    </source>
</evidence>
<dbReference type="Pfam" id="PF13185">
    <property type="entry name" value="GAF_2"/>
    <property type="match status" value="1"/>
</dbReference>
<dbReference type="Gene3D" id="3.30.450.40">
    <property type="match status" value="1"/>
</dbReference>
<dbReference type="EMBL" id="JADKNH010000004">
    <property type="protein sequence ID" value="MBF4692898.1"/>
    <property type="molecule type" value="Genomic_DNA"/>
</dbReference>
<keyword evidence="1" id="KW-0472">Membrane</keyword>
<dbReference type="SUPFAM" id="SSF55785">
    <property type="entry name" value="PYP-like sensor domain (PAS domain)"/>
    <property type="match status" value="1"/>
</dbReference>
<dbReference type="Gene3D" id="3.30.450.20">
    <property type="entry name" value="PAS domain"/>
    <property type="match status" value="1"/>
</dbReference>
<dbReference type="InterPro" id="IPR035965">
    <property type="entry name" value="PAS-like_dom_sf"/>
</dbReference>
<comment type="caution">
    <text evidence="3">The sequence shown here is derived from an EMBL/GenBank/DDBJ whole genome shotgun (WGS) entry which is preliminary data.</text>
</comment>
<reference evidence="3 4" key="1">
    <citation type="submission" date="2020-11" db="EMBL/GenBank/DDBJ databases">
        <title>Fusibacter basophilias sp. nov.</title>
        <authorList>
            <person name="Qiu D."/>
        </authorList>
    </citation>
    <scope>NUCLEOTIDE SEQUENCE [LARGE SCALE GENOMIC DNA]</scope>
    <source>
        <strain evidence="3 4">Q10-2</strain>
    </source>
</reference>
<dbReference type="InterPro" id="IPR000014">
    <property type="entry name" value="PAS"/>
</dbReference>
<name>A0ABR9ZS03_9FIRM</name>
<dbReference type="NCBIfam" id="TIGR00229">
    <property type="entry name" value="sensory_box"/>
    <property type="match status" value="1"/>
</dbReference>
<proteinExistence type="predicted"/>
<organism evidence="3 4">
    <name type="scientific">Fusibacter ferrireducens</name>
    <dbReference type="NCBI Taxonomy" id="2785058"/>
    <lineage>
        <taxon>Bacteria</taxon>
        <taxon>Bacillati</taxon>
        <taxon>Bacillota</taxon>
        <taxon>Clostridia</taxon>
        <taxon>Eubacteriales</taxon>
        <taxon>Eubacteriales Family XII. Incertae Sedis</taxon>
        <taxon>Fusibacter</taxon>
    </lineage>
</organism>